<dbReference type="InterPro" id="IPR000304">
    <property type="entry name" value="Pyrroline-COOH_reductase"/>
</dbReference>
<comment type="pathway">
    <text evidence="6 9">Amino-acid biosynthesis; L-proline biosynthesis; L-proline from L-glutamate 5-semialdehyde: step 1/1.</text>
</comment>
<dbReference type="PANTHER" id="PTHR11645">
    <property type="entry name" value="PYRROLINE-5-CARBOXYLATE REDUCTASE"/>
    <property type="match status" value="1"/>
</dbReference>
<evidence type="ECO:0000259" key="11">
    <source>
        <dbReference type="Pfam" id="PF14748"/>
    </source>
</evidence>
<dbReference type="EMBL" id="JAIWJX010000002">
    <property type="protein sequence ID" value="MCK6257613.1"/>
    <property type="molecule type" value="Genomic_DNA"/>
</dbReference>
<evidence type="ECO:0000313" key="12">
    <source>
        <dbReference type="EMBL" id="MCK6257613.1"/>
    </source>
</evidence>
<dbReference type="Proteomes" id="UP001139011">
    <property type="component" value="Unassembled WGS sequence"/>
</dbReference>
<keyword evidence="2 6" id="KW-0641">Proline biosynthesis</keyword>
<evidence type="ECO:0000256" key="3">
    <source>
        <dbReference type="ARBA" id="ARBA00022857"/>
    </source>
</evidence>
<reference evidence="12" key="1">
    <citation type="submission" date="2021-09" db="EMBL/GenBank/DDBJ databases">
        <title>Genome analysis of Fictibacillus sp. KIGAM418 isolated from marine sediment.</title>
        <authorList>
            <person name="Seo M.-J."/>
            <person name="Cho E.-S."/>
            <person name="Hwang C.Y."/>
        </authorList>
    </citation>
    <scope>NUCLEOTIDE SEQUENCE</scope>
    <source>
        <strain evidence="12">KIGAM418</strain>
    </source>
</reference>
<evidence type="ECO:0000256" key="8">
    <source>
        <dbReference type="PIRSR" id="PIRSR000193-1"/>
    </source>
</evidence>
<comment type="caution">
    <text evidence="12">The sequence shown here is derived from an EMBL/GenBank/DDBJ whole genome shotgun (WGS) entry which is preliminary data.</text>
</comment>
<dbReference type="AlphaFoldDB" id="A0A9X1XBN4"/>
<dbReference type="PROSITE" id="PS00521">
    <property type="entry name" value="P5CR"/>
    <property type="match status" value="1"/>
</dbReference>
<comment type="subcellular location">
    <subcellularLocation>
        <location evidence="6">Cytoplasm</location>
    </subcellularLocation>
</comment>
<evidence type="ECO:0000256" key="1">
    <source>
        <dbReference type="ARBA" id="ARBA00005525"/>
    </source>
</evidence>
<protein>
    <recommendedName>
        <fullName evidence="6 7">Pyrroline-5-carboxylate reductase</fullName>
        <shortName evidence="6">P5C reductase</shortName>
        <shortName evidence="6">P5CR</shortName>
        <ecNumber evidence="6 7">1.5.1.2</ecNumber>
    </recommendedName>
    <alternativeName>
        <fullName evidence="6">PCA reductase</fullName>
    </alternativeName>
</protein>
<dbReference type="InterPro" id="IPR036291">
    <property type="entry name" value="NAD(P)-bd_dom_sf"/>
</dbReference>
<dbReference type="FunFam" id="1.10.3730.10:FF:000001">
    <property type="entry name" value="Pyrroline-5-carboxylate reductase"/>
    <property type="match status" value="1"/>
</dbReference>
<evidence type="ECO:0000256" key="6">
    <source>
        <dbReference type="HAMAP-Rule" id="MF_01925"/>
    </source>
</evidence>
<comment type="similarity">
    <text evidence="1 6 9">Belongs to the pyrroline-5-carboxylate reductase family.</text>
</comment>
<evidence type="ECO:0000256" key="2">
    <source>
        <dbReference type="ARBA" id="ARBA00022650"/>
    </source>
</evidence>
<evidence type="ECO:0000256" key="7">
    <source>
        <dbReference type="NCBIfam" id="TIGR00112"/>
    </source>
</evidence>
<dbReference type="GO" id="GO:0004735">
    <property type="term" value="F:pyrroline-5-carboxylate reductase activity"/>
    <property type="evidence" value="ECO:0007669"/>
    <property type="project" value="UniProtKB-UniRule"/>
</dbReference>
<evidence type="ECO:0000259" key="10">
    <source>
        <dbReference type="Pfam" id="PF03807"/>
    </source>
</evidence>
<evidence type="ECO:0000313" key="13">
    <source>
        <dbReference type="Proteomes" id="UP001139011"/>
    </source>
</evidence>
<feature type="binding site" evidence="8">
    <location>
        <begin position="73"/>
        <end position="76"/>
    </location>
    <ligand>
        <name>NADP(+)</name>
        <dbReference type="ChEBI" id="CHEBI:58349"/>
    </ligand>
</feature>
<feature type="binding site" evidence="8">
    <location>
        <begin position="10"/>
        <end position="15"/>
    </location>
    <ligand>
        <name>NADP(+)</name>
        <dbReference type="ChEBI" id="CHEBI:58349"/>
    </ligand>
</feature>
<dbReference type="InterPro" id="IPR008927">
    <property type="entry name" value="6-PGluconate_DH-like_C_sf"/>
</dbReference>
<keyword evidence="3 6" id="KW-0521">NADP</keyword>
<dbReference type="SUPFAM" id="SSF51735">
    <property type="entry name" value="NAD(P)-binding Rossmann-fold domains"/>
    <property type="match status" value="1"/>
</dbReference>
<dbReference type="RefSeq" id="WP_248254676.1">
    <property type="nucleotide sequence ID" value="NZ_JAIWJX010000002.1"/>
</dbReference>
<dbReference type="InterPro" id="IPR028939">
    <property type="entry name" value="P5C_Rdtase_cat_N"/>
</dbReference>
<feature type="domain" description="Pyrroline-5-carboxylate reductase catalytic N-terminal" evidence="10">
    <location>
        <begin position="6"/>
        <end position="102"/>
    </location>
</feature>
<accession>A0A9X1XBN4</accession>
<dbReference type="Gene3D" id="1.10.3730.10">
    <property type="entry name" value="ProC C-terminal domain-like"/>
    <property type="match status" value="1"/>
</dbReference>
<proteinExistence type="inferred from homology"/>
<dbReference type="GO" id="GO:0055129">
    <property type="term" value="P:L-proline biosynthetic process"/>
    <property type="evidence" value="ECO:0007669"/>
    <property type="project" value="UniProtKB-UniRule"/>
</dbReference>
<dbReference type="HAMAP" id="MF_01925">
    <property type="entry name" value="P5C_reductase"/>
    <property type="match status" value="1"/>
</dbReference>
<evidence type="ECO:0000256" key="4">
    <source>
        <dbReference type="ARBA" id="ARBA00023002"/>
    </source>
</evidence>
<keyword evidence="6" id="KW-0963">Cytoplasm</keyword>
<keyword evidence="4 6" id="KW-0560">Oxidoreductase</keyword>
<evidence type="ECO:0000256" key="5">
    <source>
        <dbReference type="ARBA" id="ARBA00058118"/>
    </source>
</evidence>
<dbReference type="InterPro" id="IPR053790">
    <property type="entry name" value="P5CR-like_CS"/>
</dbReference>
<sequence>MAVYKKIAFIGAGAMAEAMISGLIANKLASPEQIIAANRMNTKRLLELQRKYEIKISASAADAVSEAEILILAMKPKDAEDALHSIRDAIHKQHLIISVLAGISTDHISTLLHTDAPVIRAMPNTSAAIGYSATGLAAGKYAEEQHVKQAEELFNCIGTTTCLKEESLHAVTGLAGSGPAYVYYLVEAMQQAASSLNLSETEARDLIAQTLLGAAHMLKMSDEHPLLLRQKVTSPGGTTEAGIQMLDHFKVKEAIESCVKRAAQRSEELGRMYTPPSSEGIV</sequence>
<comment type="catalytic activity">
    <reaction evidence="6 9">
        <text>L-proline + NADP(+) = (S)-1-pyrroline-5-carboxylate + NADPH + 2 H(+)</text>
        <dbReference type="Rhea" id="RHEA:14109"/>
        <dbReference type="ChEBI" id="CHEBI:15378"/>
        <dbReference type="ChEBI" id="CHEBI:17388"/>
        <dbReference type="ChEBI" id="CHEBI:57783"/>
        <dbReference type="ChEBI" id="CHEBI:58349"/>
        <dbReference type="ChEBI" id="CHEBI:60039"/>
        <dbReference type="EC" id="1.5.1.2"/>
    </reaction>
</comment>
<keyword evidence="13" id="KW-1185">Reference proteome</keyword>
<dbReference type="Pfam" id="PF03807">
    <property type="entry name" value="F420_oxidored"/>
    <property type="match status" value="1"/>
</dbReference>
<comment type="catalytic activity">
    <reaction evidence="6">
        <text>L-proline + NAD(+) = (S)-1-pyrroline-5-carboxylate + NADH + 2 H(+)</text>
        <dbReference type="Rhea" id="RHEA:14105"/>
        <dbReference type="ChEBI" id="CHEBI:15378"/>
        <dbReference type="ChEBI" id="CHEBI:17388"/>
        <dbReference type="ChEBI" id="CHEBI:57540"/>
        <dbReference type="ChEBI" id="CHEBI:57945"/>
        <dbReference type="ChEBI" id="CHEBI:60039"/>
        <dbReference type="EC" id="1.5.1.2"/>
    </reaction>
</comment>
<dbReference type="GO" id="GO:0005737">
    <property type="term" value="C:cytoplasm"/>
    <property type="evidence" value="ECO:0007669"/>
    <property type="project" value="UniProtKB-SubCell"/>
</dbReference>
<dbReference type="SUPFAM" id="SSF48179">
    <property type="entry name" value="6-phosphogluconate dehydrogenase C-terminal domain-like"/>
    <property type="match status" value="1"/>
</dbReference>
<dbReference type="PIRSF" id="PIRSF000193">
    <property type="entry name" value="Pyrrol-5-carb_rd"/>
    <property type="match status" value="1"/>
</dbReference>
<name>A0A9X1XBN4_9BACL</name>
<dbReference type="PANTHER" id="PTHR11645:SF49">
    <property type="entry name" value="PYRROLINE-5-CARBOXYLATE REDUCTASE 1"/>
    <property type="match status" value="1"/>
</dbReference>
<keyword evidence="6 9" id="KW-0028">Amino-acid biosynthesis</keyword>
<gene>
    <name evidence="6 12" type="primary">proC</name>
    <name evidence="12" type="ORF">LCY76_13540</name>
</gene>
<dbReference type="InterPro" id="IPR029036">
    <property type="entry name" value="P5CR_dimer"/>
</dbReference>
<dbReference type="Gene3D" id="3.40.50.720">
    <property type="entry name" value="NAD(P)-binding Rossmann-like Domain"/>
    <property type="match status" value="1"/>
</dbReference>
<organism evidence="12 13">
    <name type="scientific">Fictibacillus marinisediminis</name>
    <dbReference type="NCBI Taxonomy" id="2878389"/>
    <lineage>
        <taxon>Bacteria</taxon>
        <taxon>Bacillati</taxon>
        <taxon>Bacillota</taxon>
        <taxon>Bacilli</taxon>
        <taxon>Bacillales</taxon>
        <taxon>Fictibacillaceae</taxon>
        <taxon>Fictibacillus</taxon>
    </lineage>
</organism>
<dbReference type="Pfam" id="PF14748">
    <property type="entry name" value="P5CR_dimer"/>
    <property type="match status" value="1"/>
</dbReference>
<feature type="domain" description="Pyrroline-5-carboxylate reductase dimerisation" evidence="11">
    <location>
        <begin position="165"/>
        <end position="269"/>
    </location>
</feature>
<evidence type="ECO:0000256" key="9">
    <source>
        <dbReference type="RuleBase" id="RU003903"/>
    </source>
</evidence>
<dbReference type="EC" id="1.5.1.2" evidence="6 7"/>
<comment type="function">
    <text evidence="5 6">Catalyzes the reduction of 1-pyrroline-5-carboxylate (PCA) to L-proline.</text>
</comment>
<dbReference type="NCBIfam" id="TIGR00112">
    <property type="entry name" value="proC"/>
    <property type="match status" value="1"/>
</dbReference>